<evidence type="ECO:0000256" key="2">
    <source>
        <dbReference type="ARBA" id="ARBA00022730"/>
    </source>
</evidence>
<keyword evidence="2" id="KW-0699">rRNA-binding</keyword>
<feature type="domain" description="Small ribosomal subunit protein uS7" evidence="6">
    <location>
        <begin position="2"/>
        <end position="149"/>
    </location>
</feature>
<evidence type="ECO:0000259" key="6">
    <source>
        <dbReference type="Pfam" id="PF00177"/>
    </source>
</evidence>
<dbReference type="Pfam" id="PF00177">
    <property type="entry name" value="Ribosomal_S7"/>
    <property type="match status" value="1"/>
</dbReference>
<dbReference type="GO" id="GO:0006412">
    <property type="term" value="P:translation"/>
    <property type="evidence" value="ECO:0007669"/>
    <property type="project" value="InterPro"/>
</dbReference>
<dbReference type="NCBIfam" id="TIGR01029">
    <property type="entry name" value="rpsG_bact"/>
    <property type="match status" value="1"/>
</dbReference>
<keyword evidence="4" id="KW-0689">Ribosomal protein</keyword>
<dbReference type="InterPro" id="IPR023798">
    <property type="entry name" value="Ribosomal_uS7_dom"/>
</dbReference>
<dbReference type="PANTHER" id="PTHR11205">
    <property type="entry name" value="RIBOSOMAL PROTEIN S7"/>
    <property type="match status" value="1"/>
</dbReference>
<dbReference type="Gene3D" id="1.10.455.10">
    <property type="entry name" value="Ribosomal protein S7 domain"/>
    <property type="match status" value="1"/>
</dbReference>
<comment type="similarity">
    <text evidence="1">Belongs to the universal ribosomal protein uS7 family.</text>
</comment>
<dbReference type="GO" id="GO:0015935">
    <property type="term" value="C:small ribosomal subunit"/>
    <property type="evidence" value="ECO:0007669"/>
    <property type="project" value="InterPro"/>
</dbReference>
<evidence type="ECO:0000256" key="3">
    <source>
        <dbReference type="ARBA" id="ARBA00022884"/>
    </source>
</evidence>
<dbReference type="EMBL" id="CAEZSR010000044">
    <property type="protein sequence ID" value="CAB4557025.1"/>
    <property type="molecule type" value="Genomic_DNA"/>
</dbReference>
<dbReference type="InterPro" id="IPR000235">
    <property type="entry name" value="Ribosomal_uS7"/>
</dbReference>
<dbReference type="HAMAP" id="MF_00480_B">
    <property type="entry name" value="Ribosomal_uS7_B"/>
    <property type="match status" value="1"/>
</dbReference>
<dbReference type="AlphaFoldDB" id="A0A6J6D0Z6"/>
<dbReference type="InterPro" id="IPR036823">
    <property type="entry name" value="Ribosomal_uS7_dom_sf"/>
</dbReference>
<proteinExistence type="inferred from homology"/>
<gene>
    <name evidence="7" type="ORF">UFOPK1493_01481</name>
</gene>
<dbReference type="PROSITE" id="PS00052">
    <property type="entry name" value="RIBOSOMAL_S7"/>
    <property type="match status" value="1"/>
</dbReference>
<protein>
    <submittedName>
        <fullName evidence="7">Unannotated protein</fullName>
    </submittedName>
</protein>
<accession>A0A6J6D0Z6</accession>
<dbReference type="InterPro" id="IPR020606">
    <property type="entry name" value="Ribosomal_uS7_CS"/>
</dbReference>
<dbReference type="InterPro" id="IPR005717">
    <property type="entry name" value="Ribosomal_uS7_bac/org-type"/>
</dbReference>
<dbReference type="GO" id="GO:0019843">
    <property type="term" value="F:rRNA binding"/>
    <property type="evidence" value="ECO:0007669"/>
    <property type="project" value="UniProtKB-KW"/>
</dbReference>
<name>A0A6J6D0Z6_9ZZZZ</name>
<dbReference type="CDD" id="cd14869">
    <property type="entry name" value="uS7_Bacteria"/>
    <property type="match status" value="1"/>
</dbReference>
<dbReference type="GO" id="GO:0003735">
    <property type="term" value="F:structural constituent of ribosome"/>
    <property type="evidence" value="ECO:0007669"/>
    <property type="project" value="InterPro"/>
</dbReference>
<evidence type="ECO:0000256" key="1">
    <source>
        <dbReference type="ARBA" id="ARBA00007151"/>
    </source>
</evidence>
<evidence type="ECO:0000313" key="7">
    <source>
        <dbReference type="EMBL" id="CAB4557025.1"/>
    </source>
</evidence>
<organism evidence="7">
    <name type="scientific">freshwater metagenome</name>
    <dbReference type="NCBI Taxonomy" id="449393"/>
    <lineage>
        <taxon>unclassified sequences</taxon>
        <taxon>metagenomes</taxon>
        <taxon>ecological metagenomes</taxon>
    </lineage>
</organism>
<keyword evidence="3" id="KW-0694">RNA-binding</keyword>
<evidence type="ECO:0000256" key="5">
    <source>
        <dbReference type="ARBA" id="ARBA00023274"/>
    </source>
</evidence>
<dbReference type="PIRSF" id="PIRSF002122">
    <property type="entry name" value="RPS7p_RPS7a_RPS5e_RPS7o"/>
    <property type="match status" value="1"/>
</dbReference>
<evidence type="ECO:0000256" key="4">
    <source>
        <dbReference type="ARBA" id="ARBA00022980"/>
    </source>
</evidence>
<dbReference type="SUPFAM" id="SSF47973">
    <property type="entry name" value="Ribosomal protein S7"/>
    <property type="match status" value="1"/>
</dbReference>
<keyword evidence="5" id="KW-0687">Ribonucleoprotein</keyword>
<sequence length="156" mass="17750">MPRKGPAQRRELTPDPLYRSLLVSQLVNKVMLHGKRTLAERIVYDALKIVEEKTGAEPIGTLKRAIDNIKPPLEVKSRRVGGASYQVPVEVRPRRANTLAIRWLVDFSRKRREKTMAECLAGELMDAANGLGAAIKRRDDMQKMAESNKAFAHYRW</sequence>
<reference evidence="7" key="1">
    <citation type="submission" date="2020-05" db="EMBL/GenBank/DDBJ databases">
        <authorList>
            <person name="Chiriac C."/>
            <person name="Salcher M."/>
            <person name="Ghai R."/>
            <person name="Kavagutti S V."/>
        </authorList>
    </citation>
    <scope>NUCLEOTIDE SEQUENCE</scope>
</reference>
<dbReference type="FunFam" id="1.10.455.10:FF:000001">
    <property type="entry name" value="30S ribosomal protein S7"/>
    <property type="match status" value="1"/>
</dbReference>